<organism evidence="2 3">
    <name type="scientific">Staphylotrichum longicolle</name>
    <dbReference type="NCBI Taxonomy" id="669026"/>
    <lineage>
        <taxon>Eukaryota</taxon>
        <taxon>Fungi</taxon>
        <taxon>Dikarya</taxon>
        <taxon>Ascomycota</taxon>
        <taxon>Pezizomycotina</taxon>
        <taxon>Sordariomycetes</taxon>
        <taxon>Sordariomycetidae</taxon>
        <taxon>Sordariales</taxon>
        <taxon>Chaetomiaceae</taxon>
        <taxon>Staphylotrichum</taxon>
    </lineage>
</organism>
<feature type="chain" id="PRO_5042162217" evidence="1">
    <location>
        <begin position="23"/>
        <end position="300"/>
    </location>
</feature>
<dbReference type="AlphaFoldDB" id="A0AAD4ER12"/>
<accession>A0AAD4ER12</accession>
<protein>
    <submittedName>
        <fullName evidence="2">Uncharacterized protein</fullName>
    </submittedName>
</protein>
<feature type="signal peptide" evidence="1">
    <location>
        <begin position="1"/>
        <end position="22"/>
    </location>
</feature>
<evidence type="ECO:0000313" key="2">
    <source>
        <dbReference type="EMBL" id="KAG7285973.1"/>
    </source>
</evidence>
<name>A0AAD4ER12_9PEZI</name>
<evidence type="ECO:0000313" key="3">
    <source>
        <dbReference type="Proteomes" id="UP001197093"/>
    </source>
</evidence>
<sequence>MPQRTVTILALAVLATVPRVTAKILSYRTFNAVGVANLESTIDNLKGLSWVKGVGAEDVNSKERSFDQSFYLGTPDDFDFGSTGACALFFTQTSDRVKFGDGDPRNTEGTCKDAMTDSCISAMVDRAKKVDMQGLSGKAACEKLQKDFSDNLDSACTSFAQGSRWSGIKAQALSGDGSPDAISDQQNITSTCWPVLPKSDDLTFVESTNATGNLDASTLIKNFFSITPILTVFFPGNGNSSLVSRPEAQLTCVKTIDLTTASNATQSPTDNNKNAAGQLVSGKNALWVGLMSITLSAFFI</sequence>
<proteinExistence type="predicted"/>
<keyword evidence="3" id="KW-1185">Reference proteome</keyword>
<gene>
    <name evidence="2" type="ORF">NEMBOFW57_008269</name>
</gene>
<reference evidence="2" key="1">
    <citation type="submission" date="2023-02" db="EMBL/GenBank/DDBJ databases">
        <authorList>
            <person name="Palmer J.M."/>
        </authorList>
    </citation>
    <scope>NUCLEOTIDE SEQUENCE</scope>
    <source>
        <strain evidence="2">FW57</strain>
    </source>
</reference>
<dbReference type="EMBL" id="JAHCVI010000004">
    <property type="protein sequence ID" value="KAG7285973.1"/>
    <property type="molecule type" value="Genomic_DNA"/>
</dbReference>
<dbReference type="Proteomes" id="UP001197093">
    <property type="component" value="Unassembled WGS sequence"/>
</dbReference>
<evidence type="ECO:0000256" key="1">
    <source>
        <dbReference type="SAM" id="SignalP"/>
    </source>
</evidence>
<keyword evidence="1" id="KW-0732">Signal</keyword>
<comment type="caution">
    <text evidence="2">The sequence shown here is derived from an EMBL/GenBank/DDBJ whole genome shotgun (WGS) entry which is preliminary data.</text>
</comment>